<name>A0A8X8IJ46_9BACT</name>
<dbReference type="AlphaFoldDB" id="A0A8X8IJ46"/>
<sequence length="244" mass="26681">MNRFAKYIAFTGCLALLLSFTGKHPPEPHVVTLRFHSVIGNHSLELGRSYVNALGDTIAVQRFKYYVSNIIITDAVGKDVYLFPRRYYLVDAEDSASQSIQLKIPALPLKQVRFTLGVDSIRNVSGVQTGALDPLHGMFWTWNSGYIMAKLEGVSSSAHVPGQQFTYHVGGFKAADNTARVITLDLPPGTAPVDEINIAADINAWFKGGFLLKIGEHPICHSPGGLAVQIADNYKGMFSISSVR</sequence>
<dbReference type="RefSeq" id="WP_092726939.1">
    <property type="nucleotide sequence ID" value="NZ_FNNO01000022.1"/>
</dbReference>
<accession>A0A8X8IJ46</accession>
<comment type="caution">
    <text evidence="2">The sequence shown here is derived from an EMBL/GenBank/DDBJ whole genome shotgun (WGS) entry which is preliminary data.</text>
</comment>
<keyword evidence="3" id="KW-1185">Reference proteome</keyword>
<evidence type="ECO:0000259" key="1">
    <source>
        <dbReference type="Pfam" id="PF20243"/>
    </source>
</evidence>
<evidence type="ECO:0000313" key="2">
    <source>
        <dbReference type="EMBL" id="SDX63453.1"/>
    </source>
</evidence>
<evidence type="ECO:0000313" key="3">
    <source>
        <dbReference type="Proteomes" id="UP000198711"/>
    </source>
</evidence>
<dbReference type="Proteomes" id="UP000198711">
    <property type="component" value="Unassembled WGS sequence"/>
</dbReference>
<feature type="domain" description="Copper-binding protein MbnP-like" evidence="1">
    <location>
        <begin position="31"/>
        <end position="208"/>
    </location>
</feature>
<dbReference type="InterPro" id="IPR046863">
    <property type="entry name" value="MbnP-like_dom"/>
</dbReference>
<gene>
    <name evidence="2" type="ORF">SAMN05444410_12227</name>
</gene>
<dbReference type="Pfam" id="PF20243">
    <property type="entry name" value="MbnP"/>
    <property type="match status" value="1"/>
</dbReference>
<organism evidence="2 3">
    <name type="scientific">Hydrobacter penzbergensis</name>
    <dbReference type="NCBI Taxonomy" id="1235997"/>
    <lineage>
        <taxon>Bacteria</taxon>
        <taxon>Pseudomonadati</taxon>
        <taxon>Bacteroidota</taxon>
        <taxon>Chitinophagia</taxon>
        <taxon>Chitinophagales</taxon>
        <taxon>Chitinophagaceae</taxon>
        <taxon>Hydrobacter</taxon>
    </lineage>
</organism>
<protein>
    <recommendedName>
        <fullName evidence="1">Copper-binding protein MbnP-like domain-containing protein</fullName>
    </recommendedName>
</protein>
<reference evidence="2 3" key="1">
    <citation type="submission" date="2016-10" db="EMBL/GenBank/DDBJ databases">
        <authorList>
            <person name="Varghese N."/>
            <person name="Submissions S."/>
        </authorList>
    </citation>
    <scope>NUCLEOTIDE SEQUENCE [LARGE SCALE GENOMIC DNA]</scope>
    <source>
        <strain evidence="2 3">DSM 25353</strain>
    </source>
</reference>
<proteinExistence type="predicted"/>
<dbReference type="EMBL" id="FNNO01000022">
    <property type="protein sequence ID" value="SDX63453.1"/>
    <property type="molecule type" value="Genomic_DNA"/>
</dbReference>